<dbReference type="Proteomes" id="UP001058074">
    <property type="component" value="Unassembled WGS sequence"/>
</dbReference>
<protein>
    <submittedName>
        <fullName evidence="1">ABC transporter ATP-binding protein</fullName>
    </submittedName>
</protein>
<proteinExistence type="predicted"/>
<keyword evidence="2" id="KW-1185">Reference proteome</keyword>
<reference evidence="1" key="1">
    <citation type="journal article" date="2025" name="Int. J. Syst. Evol. Microbiol.">
        <title>Inconstantimicrobium mannanitabidum sp. nov., a novel member of the family Clostridiaceae isolated from anoxic soil under the treatment of reductive soil disinfestation.</title>
        <authorList>
            <person name="Ueki A."/>
            <person name="Tonouchi A."/>
            <person name="Honma S."/>
            <person name="Kaku N."/>
            <person name="Ueki K."/>
        </authorList>
    </citation>
    <scope>NUCLEOTIDE SEQUENCE</scope>
    <source>
        <strain evidence="1">TW13</strain>
    </source>
</reference>
<keyword evidence="1" id="KW-0067">ATP-binding</keyword>
<comment type="caution">
    <text evidence="1">The sequence shown here is derived from an EMBL/GenBank/DDBJ whole genome shotgun (WGS) entry which is preliminary data.</text>
</comment>
<evidence type="ECO:0000313" key="2">
    <source>
        <dbReference type="Proteomes" id="UP001058074"/>
    </source>
</evidence>
<gene>
    <name evidence="1" type="ORF">rsdtw13_34500</name>
</gene>
<accession>A0ACB5RGH9</accession>
<dbReference type="EMBL" id="BROD01000001">
    <property type="protein sequence ID" value="GKX68192.1"/>
    <property type="molecule type" value="Genomic_DNA"/>
</dbReference>
<organism evidence="1 2">
    <name type="scientific">Inconstantimicrobium mannanitabidum</name>
    <dbReference type="NCBI Taxonomy" id="1604901"/>
    <lineage>
        <taxon>Bacteria</taxon>
        <taxon>Bacillati</taxon>
        <taxon>Bacillota</taxon>
        <taxon>Clostridia</taxon>
        <taxon>Eubacteriales</taxon>
        <taxon>Clostridiaceae</taxon>
        <taxon>Inconstantimicrobium</taxon>
    </lineage>
</organism>
<sequence>MDIVKVSNVVKKYSKVTVLNNINLEVKEGEIIGLIGPSGSGKTTLVKSIMGMEKIDSGMVEVLGEKIPNLKVLNNIGYMAQSDALYEELTGKENLEFFAKLFRLSKSEIRERIEYTAKLVNLEENLSKRVGNYSGGMKRRLSLAACLIQDPKLLILDEPTVGIDPKLRFSIWKELKALKQQGKTIIVTTHVIDEAEKCDKLALIRDGQIIATGSVAELKEKFKVNTVEEIFM</sequence>
<keyword evidence="1" id="KW-0547">Nucleotide-binding</keyword>
<evidence type="ECO:0000313" key="1">
    <source>
        <dbReference type="EMBL" id="GKX68192.1"/>
    </source>
</evidence>
<name>A0ACB5RGH9_9CLOT</name>